<feature type="domain" description="Cell wall elongation regulator TseB-like" evidence="2">
    <location>
        <begin position="43"/>
        <end position="87"/>
    </location>
</feature>
<evidence type="ECO:0000313" key="4">
    <source>
        <dbReference type="Proteomes" id="UP000028700"/>
    </source>
</evidence>
<gene>
    <name evidence="3" type="ORF">LOSG293_140200</name>
</gene>
<dbReference type="eggNOG" id="COG5353">
    <property type="taxonomic scope" value="Bacteria"/>
</dbReference>
<accession>A0A081BIL3</accession>
<dbReference type="InterPro" id="IPR046350">
    <property type="entry name" value="Cystatin_sf"/>
</dbReference>
<sequence>MKKPRSSYRRPIILTLVVVLVVMLAGVFILNRSIAPNARAENQASSLAKKYAGVTEVSDVYWTNLHKTYYTVDGVNKEKQAVYVVVPQKGGNLVVLKQKDGLTRNQVLQRIWSSRNPKKVLRASIGIFNGKPAWVVTYLSQKGKLNYETIRFTTGKSLQKIINL</sequence>
<organism evidence="3 4">
    <name type="scientific">Secundilactobacillus oryzae JCM 18671</name>
    <dbReference type="NCBI Taxonomy" id="1291743"/>
    <lineage>
        <taxon>Bacteria</taxon>
        <taxon>Bacillati</taxon>
        <taxon>Bacillota</taxon>
        <taxon>Bacilli</taxon>
        <taxon>Lactobacillales</taxon>
        <taxon>Lactobacillaceae</taxon>
        <taxon>Secundilactobacillus</taxon>
    </lineage>
</organism>
<protein>
    <recommendedName>
        <fullName evidence="2">Cell wall elongation regulator TseB-like domain-containing protein</fullName>
    </recommendedName>
</protein>
<keyword evidence="1" id="KW-0812">Transmembrane</keyword>
<dbReference type="Pfam" id="PF17881">
    <property type="entry name" value="TseB"/>
    <property type="match status" value="1"/>
</dbReference>
<dbReference type="Proteomes" id="UP000028700">
    <property type="component" value="Unassembled WGS sequence"/>
</dbReference>
<dbReference type="InterPro" id="IPR041401">
    <property type="entry name" value="TseB-like_dom"/>
</dbReference>
<comment type="caution">
    <text evidence="3">The sequence shown here is derived from an EMBL/GenBank/DDBJ whole genome shotgun (WGS) entry which is preliminary data.</text>
</comment>
<reference evidence="3" key="1">
    <citation type="journal article" date="2014" name="Genome Announc.">
        <title>Draft Genome Sequence of Lactobacillus oryzae Strain SG293T.</title>
        <authorList>
            <person name="Tanizawa Y."/>
            <person name="Fujisawa T."/>
            <person name="Mochizuki T."/>
            <person name="Kaminuma E."/>
            <person name="Nakamura Y."/>
            <person name="Tohno M."/>
        </authorList>
    </citation>
    <scope>NUCLEOTIDE SEQUENCE [LARGE SCALE GENOMIC DNA]</scope>
    <source>
        <strain evidence="3">SG293</strain>
    </source>
</reference>
<feature type="transmembrane region" description="Helical" evidence="1">
    <location>
        <begin position="12"/>
        <end position="30"/>
    </location>
</feature>
<dbReference type="SUPFAM" id="SSF54403">
    <property type="entry name" value="Cystatin/monellin"/>
    <property type="match status" value="2"/>
</dbReference>
<evidence type="ECO:0000259" key="2">
    <source>
        <dbReference type="Pfam" id="PF17881"/>
    </source>
</evidence>
<evidence type="ECO:0000313" key="3">
    <source>
        <dbReference type="EMBL" id="GAK47881.1"/>
    </source>
</evidence>
<keyword evidence="1" id="KW-1133">Transmembrane helix</keyword>
<dbReference type="AlphaFoldDB" id="A0A081BIL3"/>
<dbReference type="STRING" id="1291743.LOSG293_140200"/>
<dbReference type="RefSeq" id="WP_034527708.1">
    <property type="nucleotide sequence ID" value="NZ_BBAZ01000014.1"/>
</dbReference>
<dbReference type="Gene3D" id="3.10.450.40">
    <property type="match status" value="2"/>
</dbReference>
<dbReference type="EMBL" id="BBJM01000014">
    <property type="protein sequence ID" value="GAK47881.1"/>
    <property type="molecule type" value="Genomic_DNA"/>
</dbReference>
<keyword evidence="4" id="KW-1185">Reference proteome</keyword>
<evidence type="ECO:0000256" key="1">
    <source>
        <dbReference type="SAM" id="Phobius"/>
    </source>
</evidence>
<keyword evidence="1" id="KW-0472">Membrane</keyword>
<proteinExistence type="predicted"/>
<name>A0A081BIL3_9LACO</name>